<dbReference type="Proteomes" id="UP000006038">
    <property type="component" value="Unassembled WGS sequence"/>
</dbReference>
<name>J3LHS9_ORYBR</name>
<reference evidence="1" key="1">
    <citation type="submission" date="2013-04" db="UniProtKB">
        <authorList>
            <consortium name="EnsemblPlants"/>
        </authorList>
    </citation>
    <scope>IDENTIFICATION</scope>
</reference>
<keyword evidence="2" id="KW-1185">Reference proteome</keyword>
<dbReference type="HOGENOM" id="CLU_2458375_0_0_1"/>
<protein>
    <submittedName>
        <fullName evidence="1">Uncharacterized protein</fullName>
    </submittedName>
</protein>
<dbReference type="Gramene" id="OB02G41960.1">
    <property type="protein sequence ID" value="OB02G41960.1"/>
    <property type="gene ID" value="OB02G41960"/>
</dbReference>
<sequence>MECLNLQGELFCSRRFSFLGPLDREAAGVTLTDYEGGVTETTAGADRPADRRDTWLGSGSRPAALLDFMVSWELHVGIGYGGNGQKFYV</sequence>
<accession>J3LHS9</accession>
<dbReference type="AlphaFoldDB" id="J3LHS9"/>
<dbReference type="EnsemblPlants" id="OB02G41960.1">
    <property type="protein sequence ID" value="OB02G41960.1"/>
    <property type="gene ID" value="OB02G41960"/>
</dbReference>
<evidence type="ECO:0000313" key="1">
    <source>
        <dbReference type="EnsemblPlants" id="OB02G41960.1"/>
    </source>
</evidence>
<evidence type="ECO:0000313" key="2">
    <source>
        <dbReference type="Proteomes" id="UP000006038"/>
    </source>
</evidence>
<organism evidence="1">
    <name type="scientific">Oryza brachyantha</name>
    <name type="common">malo sina</name>
    <dbReference type="NCBI Taxonomy" id="4533"/>
    <lineage>
        <taxon>Eukaryota</taxon>
        <taxon>Viridiplantae</taxon>
        <taxon>Streptophyta</taxon>
        <taxon>Embryophyta</taxon>
        <taxon>Tracheophyta</taxon>
        <taxon>Spermatophyta</taxon>
        <taxon>Magnoliopsida</taxon>
        <taxon>Liliopsida</taxon>
        <taxon>Poales</taxon>
        <taxon>Poaceae</taxon>
        <taxon>BOP clade</taxon>
        <taxon>Oryzoideae</taxon>
        <taxon>Oryzeae</taxon>
        <taxon>Oryzinae</taxon>
        <taxon>Oryza</taxon>
    </lineage>
</organism>
<proteinExistence type="predicted"/>